<comment type="caution">
    <text evidence="2">The sequence shown here is derived from an EMBL/GenBank/DDBJ whole genome shotgun (WGS) entry which is preliminary data.</text>
</comment>
<keyword evidence="1" id="KW-0732">Signal</keyword>
<protein>
    <submittedName>
        <fullName evidence="2">GRN isoform 13</fullName>
    </submittedName>
</protein>
<evidence type="ECO:0000256" key="1">
    <source>
        <dbReference type="SAM" id="SignalP"/>
    </source>
</evidence>
<reference evidence="2 3" key="1">
    <citation type="submission" date="2017-12" db="EMBL/GenBank/DDBJ databases">
        <title>High-resolution comparative analysis of great ape genomes.</title>
        <authorList>
            <person name="Pollen A."/>
            <person name="Hastie A."/>
            <person name="Hormozdiari F."/>
            <person name="Dougherty M."/>
            <person name="Liu R."/>
            <person name="Chaisson M."/>
            <person name="Hoppe E."/>
            <person name="Hill C."/>
            <person name="Pang A."/>
            <person name="Hillier L."/>
            <person name="Baker C."/>
            <person name="Armstrong J."/>
            <person name="Shendure J."/>
            <person name="Paten B."/>
            <person name="Wilson R."/>
            <person name="Chao H."/>
            <person name="Schneider V."/>
            <person name="Ventura M."/>
            <person name="Kronenberg Z."/>
            <person name="Murali S."/>
            <person name="Gordon D."/>
            <person name="Cantsilieris S."/>
            <person name="Munson K."/>
            <person name="Nelson B."/>
            <person name="Raja A."/>
            <person name="Underwood J."/>
            <person name="Diekhans M."/>
            <person name="Fiddes I."/>
            <person name="Haussler D."/>
            <person name="Eichler E."/>
        </authorList>
    </citation>
    <scope>NUCLEOTIDE SEQUENCE [LARGE SCALE GENOMIC DNA]</scope>
    <source>
        <strain evidence="2">Yerkes chimp pedigree #C0471</strain>
    </source>
</reference>
<dbReference type="AlphaFoldDB" id="A0A2J8J4K6"/>
<name>A0A2J8J4K6_PANTR</name>
<dbReference type="EMBL" id="NBAG03000521">
    <property type="protein sequence ID" value="PNI17700.1"/>
    <property type="molecule type" value="Genomic_DNA"/>
</dbReference>
<feature type="non-terminal residue" evidence="2">
    <location>
        <position position="37"/>
    </location>
</feature>
<accession>A0A2J8J4K6</accession>
<dbReference type="Proteomes" id="UP000236370">
    <property type="component" value="Unassembled WGS sequence"/>
</dbReference>
<feature type="signal peptide" evidence="1">
    <location>
        <begin position="1"/>
        <end position="17"/>
    </location>
</feature>
<sequence>MWTLVSWVALTAGLVAGTRCPDGQFCPVACCLDPGGA</sequence>
<evidence type="ECO:0000313" key="3">
    <source>
        <dbReference type="Proteomes" id="UP000236370"/>
    </source>
</evidence>
<organism evidence="2 3">
    <name type="scientific">Pan troglodytes</name>
    <name type="common">Chimpanzee</name>
    <dbReference type="NCBI Taxonomy" id="9598"/>
    <lineage>
        <taxon>Eukaryota</taxon>
        <taxon>Metazoa</taxon>
        <taxon>Chordata</taxon>
        <taxon>Craniata</taxon>
        <taxon>Vertebrata</taxon>
        <taxon>Euteleostomi</taxon>
        <taxon>Mammalia</taxon>
        <taxon>Eutheria</taxon>
        <taxon>Euarchontoglires</taxon>
        <taxon>Primates</taxon>
        <taxon>Haplorrhini</taxon>
        <taxon>Catarrhini</taxon>
        <taxon>Hominidae</taxon>
        <taxon>Pan</taxon>
    </lineage>
</organism>
<gene>
    <name evidence="2" type="ORF">CK820_G0050751</name>
</gene>
<feature type="chain" id="PRO_5014342495" evidence="1">
    <location>
        <begin position="18"/>
        <end position="37"/>
    </location>
</feature>
<proteinExistence type="predicted"/>
<evidence type="ECO:0000313" key="2">
    <source>
        <dbReference type="EMBL" id="PNI17700.1"/>
    </source>
</evidence>